<evidence type="ECO:0000259" key="4">
    <source>
        <dbReference type="PROSITE" id="PS50853"/>
    </source>
</evidence>
<keyword evidence="2" id="KW-0964">Secreted</keyword>
<comment type="caution">
    <text evidence="5">The sequence shown here is derived from an EMBL/GenBank/DDBJ whole genome shotgun (WGS) entry which is preliminary data.</text>
</comment>
<dbReference type="AlphaFoldDB" id="A0A2T2YPD2"/>
<dbReference type="InterPro" id="IPR003961">
    <property type="entry name" value="FN3_dom"/>
</dbReference>
<proteinExistence type="predicted"/>
<dbReference type="InterPro" id="IPR013783">
    <property type="entry name" value="Ig-like_fold"/>
</dbReference>
<comment type="subcellular location">
    <subcellularLocation>
        <location evidence="1">Secreted</location>
    </subcellularLocation>
</comment>
<gene>
    <name evidence="5" type="ORF">AHMF7605_19565</name>
</gene>
<dbReference type="PROSITE" id="PS50853">
    <property type="entry name" value="FN3"/>
    <property type="match status" value="1"/>
</dbReference>
<evidence type="ECO:0000256" key="3">
    <source>
        <dbReference type="ARBA" id="ARBA00023049"/>
    </source>
</evidence>
<name>A0A2T2YPD2_9BACT</name>
<organism evidence="5 6">
    <name type="scientific">Adhaeribacter arboris</name>
    <dbReference type="NCBI Taxonomy" id="2072846"/>
    <lineage>
        <taxon>Bacteria</taxon>
        <taxon>Pseudomonadati</taxon>
        <taxon>Bacteroidota</taxon>
        <taxon>Cytophagia</taxon>
        <taxon>Cytophagales</taxon>
        <taxon>Hymenobacteraceae</taxon>
        <taxon>Adhaeribacter</taxon>
    </lineage>
</organism>
<evidence type="ECO:0000313" key="5">
    <source>
        <dbReference type="EMBL" id="PSR57374.1"/>
    </source>
</evidence>
<dbReference type="SUPFAM" id="SSF49265">
    <property type="entry name" value="Fibronectin type III"/>
    <property type="match status" value="1"/>
</dbReference>
<dbReference type="SUPFAM" id="SSF53187">
    <property type="entry name" value="Zn-dependent exopeptidases"/>
    <property type="match status" value="1"/>
</dbReference>
<dbReference type="GO" id="GO:0005576">
    <property type="term" value="C:extracellular region"/>
    <property type="evidence" value="ECO:0007669"/>
    <property type="project" value="UniProtKB-SubCell"/>
</dbReference>
<evidence type="ECO:0000256" key="2">
    <source>
        <dbReference type="ARBA" id="ARBA00022525"/>
    </source>
</evidence>
<dbReference type="InterPro" id="IPR007484">
    <property type="entry name" value="Peptidase_M28"/>
</dbReference>
<dbReference type="Pfam" id="PF04389">
    <property type="entry name" value="Peptidase_M28"/>
    <property type="match status" value="1"/>
</dbReference>
<dbReference type="OrthoDB" id="9787436at2"/>
<keyword evidence="3" id="KW-0645">Protease</keyword>
<dbReference type="Proteomes" id="UP000240357">
    <property type="component" value="Unassembled WGS sequence"/>
</dbReference>
<reference evidence="5 6" key="1">
    <citation type="submission" date="2018-03" db="EMBL/GenBank/DDBJ databases">
        <title>Adhaeribacter sp. HMF7605 Genome sequencing and assembly.</title>
        <authorList>
            <person name="Kang H."/>
            <person name="Kang J."/>
            <person name="Cha I."/>
            <person name="Kim H."/>
            <person name="Joh K."/>
        </authorList>
    </citation>
    <scope>NUCLEOTIDE SEQUENCE [LARGE SCALE GENOMIC DNA]</scope>
    <source>
        <strain evidence="5 6">HMF7605</strain>
    </source>
</reference>
<dbReference type="GO" id="GO:0006508">
    <property type="term" value="P:proteolysis"/>
    <property type="evidence" value="ECO:0007669"/>
    <property type="project" value="InterPro"/>
</dbReference>
<feature type="domain" description="Fibronectin type-III" evidence="4">
    <location>
        <begin position="330"/>
        <end position="419"/>
    </location>
</feature>
<protein>
    <submittedName>
        <fullName evidence="5">Peptidase M28</fullName>
    </submittedName>
</protein>
<keyword evidence="3" id="KW-0378">Hydrolase</keyword>
<dbReference type="Gene3D" id="2.60.40.10">
    <property type="entry name" value="Immunoglobulins"/>
    <property type="match status" value="1"/>
</dbReference>
<keyword evidence="6" id="KW-1185">Reference proteome</keyword>
<dbReference type="PANTHER" id="PTHR12147:SF26">
    <property type="entry name" value="PEPTIDASE M28 DOMAIN-CONTAINING PROTEIN"/>
    <property type="match status" value="1"/>
</dbReference>
<keyword evidence="3" id="KW-0482">Metalloprotease</keyword>
<evidence type="ECO:0000256" key="1">
    <source>
        <dbReference type="ARBA" id="ARBA00004613"/>
    </source>
</evidence>
<evidence type="ECO:0000313" key="6">
    <source>
        <dbReference type="Proteomes" id="UP000240357"/>
    </source>
</evidence>
<dbReference type="Gene3D" id="3.40.630.10">
    <property type="entry name" value="Zn peptidases"/>
    <property type="match status" value="1"/>
</dbReference>
<dbReference type="InterPro" id="IPR036116">
    <property type="entry name" value="FN3_sf"/>
</dbReference>
<sequence length="419" mass="46539">MVKEVSAQNLENTVRKLVSFETRHSLSSTTDKKRGIGAARNWVESEFQKAVAASGGRLTVTQDKYLVKADGRRIPADVEMANVMATLKGTDPSDNRIFIVSGHIDSRNTDVMDVKGQAPGANDDGSGVAAVIELARIMAARTFPATIIFVAVQGEEQGLYGAKHLAERAKKESWNLVALLNNDMIGNSFSDETNLRDNTHVRIFSEGVPALETEEMAALRKSIGGENDSRSRQLARYLKEMSERYVPQLEVVLNYRTDRFLRGGDHTPFSQAGFTAVRICEMNENYQHQHQNVRTENNIAYGDFPEHIDYDYLRKNTALNLATLASLASAPASPENAGIVTSNLTNQTELHWEAPATGKKPSGYFILMRETSLPMWQKKIYVSETKVLLPYSKDNYFFAVQAVDAEGHESLPVVPKPIR</sequence>
<dbReference type="EMBL" id="PYFT01000001">
    <property type="protein sequence ID" value="PSR57374.1"/>
    <property type="molecule type" value="Genomic_DNA"/>
</dbReference>
<accession>A0A2T2YPD2</accession>
<dbReference type="GO" id="GO:0008235">
    <property type="term" value="F:metalloexopeptidase activity"/>
    <property type="evidence" value="ECO:0007669"/>
    <property type="project" value="InterPro"/>
</dbReference>
<dbReference type="PANTHER" id="PTHR12147">
    <property type="entry name" value="METALLOPEPTIDASE M28 FAMILY MEMBER"/>
    <property type="match status" value="1"/>
</dbReference>
<dbReference type="InterPro" id="IPR045175">
    <property type="entry name" value="M28_fam"/>
</dbReference>